<dbReference type="PRINTS" id="PR00260">
    <property type="entry name" value="CHEMTRNSDUCR"/>
</dbReference>
<reference evidence="7 8" key="1">
    <citation type="submission" date="2016-06" db="EMBL/GenBank/DDBJ databases">
        <authorList>
            <person name="Kjaerup R.B."/>
            <person name="Dalgaard T.S."/>
            <person name="Juul-Madsen H.R."/>
        </authorList>
    </citation>
    <scope>NUCLEOTIDE SEQUENCE [LARGE SCALE GENOMIC DNA]</scope>
    <source>
        <strain evidence="7 8">CECT 8886</strain>
    </source>
</reference>
<dbReference type="RefSeq" id="WP_067015028.1">
    <property type="nucleotide sequence ID" value="NZ_FLOB01000003.1"/>
</dbReference>
<evidence type="ECO:0000313" key="8">
    <source>
        <dbReference type="Proteomes" id="UP000092544"/>
    </source>
</evidence>
<feature type="transmembrane region" description="Helical" evidence="5">
    <location>
        <begin position="12"/>
        <end position="33"/>
    </location>
</feature>
<evidence type="ECO:0000256" key="2">
    <source>
        <dbReference type="ARBA" id="ARBA00023224"/>
    </source>
</evidence>
<dbReference type="EMBL" id="FLOB01000003">
    <property type="protein sequence ID" value="SBS30225.1"/>
    <property type="molecule type" value="Genomic_DNA"/>
</dbReference>
<comment type="similarity">
    <text evidence="3">Belongs to the methyl-accepting chemotaxis (MCP) protein family.</text>
</comment>
<name>A0A1A8TDW4_9GAMM</name>
<dbReference type="Gene3D" id="1.10.287.950">
    <property type="entry name" value="Methyl-accepting chemotaxis protein"/>
    <property type="match status" value="1"/>
</dbReference>
<evidence type="ECO:0000256" key="3">
    <source>
        <dbReference type="ARBA" id="ARBA00029447"/>
    </source>
</evidence>
<dbReference type="Proteomes" id="UP000092544">
    <property type="component" value="Unassembled WGS sequence"/>
</dbReference>
<dbReference type="InterPro" id="IPR004090">
    <property type="entry name" value="Chemotax_Me-accpt_rcpt"/>
</dbReference>
<dbReference type="GO" id="GO:0016020">
    <property type="term" value="C:membrane"/>
    <property type="evidence" value="ECO:0007669"/>
    <property type="project" value="UniProtKB-SubCell"/>
</dbReference>
<dbReference type="GO" id="GO:0004888">
    <property type="term" value="F:transmembrane signaling receptor activity"/>
    <property type="evidence" value="ECO:0007669"/>
    <property type="project" value="InterPro"/>
</dbReference>
<dbReference type="SUPFAM" id="SSF58104">
    <property type="entry name" value="Methyl-accepting chemotaxis protein (MCP) signaling domain"/>
    <property type="match status" value="1"/>
</dbReference>
<gene>
    <name evidence="7" type="primary">ctpH_1</name>
    <name evidence="7" type="ORF">MSP8886_01735</name>
</gene>
<keyword evidence="5" id="KW-1133">Transmembrane helix</keyword>
<comment type="subcellular location">
    <subcellularLocation>
        <location evidence="1">Membrane</location>
    </subcellularLocation>
</comment>
<dbReference type="PROSITE" id="PS50111">
    <property type="entry name" value="CHEMOTAXIS_TRANSDUC_2"/>
    <property type="match status" value="1"/>
</dbReference>
<proteinExistence type="inferred from homology"/>
<keyword evidence="5" id="KW-0472">Membrane</keyword>
<keyword evidence="2 4" id="KW-0807">Transducer</keyword>
<dbReference type="SMART" id="SM00283">
    <property type="entry name" value="MA"/>
    <property type="match status" value="1"/>
</dbReference>
<keyword evidence="5" id="KW-0812">Transmembrane</keyword>
<protein>
    <submittedName>
        <fullName evidence="7">Methyl-accepting chemotaxis protein CtpH</fullName>
    </submittedName>
</protein>
<dbReference type="AlphaFoldDB" id="A0A1A8TDW4"/>
<evidence type="ECO:0000313" key="7">
    <source>
        <dbReference type="EMBL" id="SBS30225.1"/>
    </source>
</evidence>
<dbReference type="GO" id="GO:0006935">
    <property type="term" value="P:chemotaxis"/>
    <property type="evidence" value="ECO:0007669"/>
    <property type="project" value="InterPro"/>
</dbReference>
<dbReference type="CDD" id="cd11386">
    <property type="entry name" value="MCP_signal"/>
    <property type="match status" value="1"/>
</dbReference>
<feature type="transmembrane region" description="Helical" evidence="5">
    <location>
        <begin position="197"/>
        <end position="217"/>
    </location>
</feature>
<organism evidence="7 8">
    <name type="scientific">Marinomonas spartinae</name>
    <dbReference type="NCBI Taxonomy" id="1792290"/>
    <lineage>
        <taxon>Bacteria</taxon>
        <taxon>Pseudomonadati</taxon>
        <taxon>Pseudomonadota</taxon>
        <taxon>Gammaproteobacteria</taxon>
        <taxon>Oceanospirillales</taxon>
        <taxon>Oceanospirillaceae</taxon>
        <taxon>Marinomonas</taxon>
    </lineage>
</organism>
<sequence length="551" mass="59963">MQNNLTTATRLWLFAAITILGIIVVGLSGTFSISSIGHTTHENIQSIKHKSHQLLTVENAKMAFALQVKAFKDVLIRGNNPQNYTKYKAEFKQHRSEVTQLLSKTQSLMQQDKMNTTEVVNLINLHQELSNAYQQALDQFDTNNPNAGKETDLLVKGIDRPALVAMDSLVARLEHDFSNQLEQQLVFLDQTNQEAKIQSIIICLLIMCVITTLAIWINRNVLRQLGGDPAYAAGIVKRIAEGNLTNHINIKVNDESSLLAQMYKMQSSLKVVIEQIRDASHALVGSSQQLAASSHQVATSSTQQSDASTAIAASIEELTYGISEVSNSANAAHELSSNAREASLIGAKQLKSNINDIKQIAKSIKEATDAIHKLGSQSDKIYNVIAVIQEIADQTNLLALNAAIEAARAGETGRGFAVVADEVRSLAEKTGQSTAEISETISSIQRDTKTTIDVMENSANQMQPVIDGANATDNAMKEIENSSKQVLDSLDQITSILEEQSKASNEVAQSVEESAQLNKNNTQAVHEVSAAANHLKEIAQSLIISVQKFSI</sequence>
<dbReference type="Pfam" id="PF00015">
    <property type="entry name" value="MCPsignal"/>
    <property type="match status" value="1"/>
</dbReference>
<dbReference type="PANTHER" id="PTHR32089:SF112">
    <property type="entry name" value="LYSOZYME-LIKE PROTEIN-RELATED"/>
    <property type="match status" value="1"/>
</dbReference>
<accession>A0A1A8TDW4</accession>
<evidence type="ECO:0000256" key="4">
    <source>
        <dbReference type="PROSITE-ProRule" id="PRU00284"/>
    </source>
</evidence>
<dbReference type="STRING" id="1792290.MSP8886_01735"/>
<dbReference type="OrthoDB" id="2489132at2"/>
<evidence type="ECO:0000256" key="5">
    <source>
        <dbReference type="SAM" id="Phobius"/>
    </source>
</evidence>
<evidence type="ECO:0000256" key="1">
    <source>
        <dbReference type="ARBA" id="ARBA00004370"/>
    </source>
</evidence>
<dbReference type="PANTHER" id="PTHR32089">
    <property type="entry name" value="METHYL-ACCEPTING CHEMOTAXIS PROTEIN MCPB"/>
    <property type="match status" value="1"/>
</dbReference>
<dbReference type="InterPro" id="IPR004089">
    <property type="entry name" value="MCPsignal_dom"/>
</dbReference>
<keyword evidence="8" id="KW-1185">Reference proteome</keyword>
<evidence type="ECO:0000259" key="6">
    <source>
        <dbReference type="PROSITE" id="PS50111"/>
    </source>
</evidence>
<dbReference type="GO" id="GO:0007165">
    <property type="term" value="P:signal transduction"/>
    <property type="evidence" value="ECO:0007669"/>
    <property type="project" value="UniProtKB-KW"/>
</dbReference>
<dbReference type="FunFam" id="1.10.287.950:FF:000001">
    <property type="entry name" value="Methyl-accepting chemotaxis sensory transducer"/>
    <property type="match status" value="1"/>
</dbReference>
<feature type="domain" description="Methyl-accepting transducer" evidence="6">
    <location>
        <begin position="279"/>
        <end position="515"/>
    </location>
</feature>